<sequence length="152" mass="16193">MKPAQLTVTVCVLGASRRGTALLHSSSNPLPCGSRRLAIGRKPILIVSEVLLAASVRTSVCLPKPWICALRFKLSSIYDVIGPLPELSRNTSARCAASALGGGAGSGRATQLVHQTKFYKYQITIAIDLSKRRVADTDPSTSLLNKLACYVV</sequence>
<evidence type="ECO:0000313" key="1">
    <source>
        <dbReference type="EMBL" id="EMP39557.1"/>
    </source>
</evidence>
<protein>
    <submittedName>
        <fullName evidence="1">Uncharacterized protein</fullName>
    </submittedName>
</protein>
<accession>M7CFA2</accession>
<dbReference type="AlphaFoldDB" id="M7CFA2"/>
<organism evidence="1 2">
    <name type="scientific">Chelonia mydas</name>
    <name type="common">Green sea-turtle</name>
    <name type="synonym">Chelonia agassizi</name>
    <dbReference type="NCBI Taxonomy" id="8469"/>
    <lineage>
        <taxon>Eukaryota</taxon>
        <taxon>Metazoa</taxon>
        <taxon>Chordata</taxon>
        <taxon>Craniata</taxon>
        <taxon>Vertebrata</taxon>
        <taxon>Euteleostomi</taxon>
        <taxon>Archelosauria</taxon>
        <taxon>Testudinata</taxon>
        <taxon>Testudines</taxon>
        <taxon>Cryptodira</taxon>
        <taxon>Durocryptodira</taxon>
        <taxon>Americhelydia</taxon>
        <taxon>Chelonioidea</taxon>
        <taxon>Cheloniidae</taxon>
        <taxon>Chelonia</taxon>
    </lineage>
</organism>
<dbReference type="EMBL" id="KB516251">
    <property type="protein sequence ID" value="EMP39557.1"/>
    <property type="molecule type" value="Genomic_DNA"/>
</dbReference>
<proteinExistence type="predicted"/>
<name>M7CFA2_CHEMY</name>
<keyword evidence="2" id="KW-1185">Reference proteome</keyword>
<reference evidence="2" key="1">
    <citation type="journal article" date="2013" name="Nat. Genet.">
        <title>The draft genomes of soft-shell turtle and green sea turtle yield insights into the development and evolution of the turtle-specific body plan.</title>
        <authorList>
            <person name="Wang Z."/>
            <person name="Pascual-Anaya J."/>
            <person name="Zadissa A."/>
            <person name="Li W."/>
            <person name="Niimura Y."/>
            <person name="Huang Z."/>
            <person name="Li C."/>
            <person name="White S."/>
            <person name="Xiong Z."/>
            <person name="Fang D."/>
            <person name="Wang B."/>
            <person name="Ming Y."/>
            <person name="Chen Y."/>
            <person name="Zheng Y."/>
            <person name="Kuraku S."/>
            <person name="Pignatelli M."/>
            <person name="Herrero J."/>
            <person name="Beal K."/>
            <person name="Nozawa M."/>
            <person name="Li Q."/>
            <person name="Wang J."/>
            <person name="Zhang H."/>
            <person name="Yu L."/>
            <person name="Shigenobu S."/>
            <person name="Wang J."/>
            <person name="Liu J."/>
            <person name="Flicek P."/>
            <person name="Searle S."/>
            <person name="Wang J."/>
            <person name="Kuratani S."/>
            <person name="Yin Y."/>
            <person name="Aken B."/>
            <person name="Zhang G."/>
            <person name="Irie N."/>
        </authorList>
    </citation>
    <scope>NUCLEOTIDE SEQUENCE [LARGE SCALE GENOMIC DNA]</scope>
</reference>
<evidence type="ECO:0000313" key="2">
    <source>
        <dbReference type="Proteomes" id="UP000031443"/>
    </source>
</evidence>
<gene>
    <name evidence="1" type="ORF">UY3_03153</name>
</gene>
<dbReference type="Proteomes" id="UP000031443">
    <property type="component" value="Unassembled WGS sequence"/>
</dbReference>